<proteinExistence type="predicted"/>
<dbReference type="AlphaFoldDB" id="A0A133KUH6"/>
<evidence type="ECO:0000313" key="1">
    <source>
        <dbReference type="EMBL" id="KWZ83137.1"/>
    </source>
</evidence>
<accession>A0A133KUH6</accession>
<name>A0A133KUH6_BIFBI</name>
<protein>
    <submittedName>
        <fullName evidence="1">Uncharacterized protein</fullName>
    </submittedName>
</protein>
<sequence length="60" mass="6365">MTAVRAHESGLSMRVLPAGEGGSWGQSPLLGLITGESVQDSVRARTRTPQPLACDGMLEW</sequence>
<organism evidence="1 2">
    <name type="scientific">Bifidobacterium bifidum</name>
    <dbReference type="NCBI Taxonomy" id="1681"/>
    <lineage>
        <taxon>Bacteria</taxon>
        <taxon>Bacillati</taxon>
        <taxon>Actinomycetota</taxon>
        <taxon>Actinomycetes</taxon>
        <taxon>Bifidobacteriales</taxon>
        <taxon>Bifidobacteriaceae</taxon>
        <taxon>Bifidobacterium</taxon>
    </lineage>
</organism>
<gene>
    <name evidence="1" type="ORF">HMPREF3196_00026</name>
</gene>
<evidence type="ECO:0000313" key="2">
    <source>
        <dbReference type="Proteomes" id="UP000070092"/>
    </source>
</evidence>
<dbReference type="PATRIC" id="fig|1681.53.peg.26"/>
<dbReference type="EMBL" id="LRPO01000001">
    <property type="protein sequence ID" value="KWZ83137.1"/>
    <property type="molecule type" value="Genomic_DNA"/>
</dbReference>
<reference evidence="1 2" key="1">
    <citation type="submission" date="2016-01" db="EMBL/GenBank/DDBJ databases">
        <authorList>
            <person name="Oliw E.H."/>
        </authorList>
    </citation>
    <scope>NUCLEOTIDE SEQUENCE [LARGE SCALE GENOMIC DNA]</scope>
    <source>
        <strain evidence="1 2">MJR8628B</strain>
    </source>
</reference>
<dbReference type="Proteomes" id="UP000070092">
    <property type="component" value="Unassembled WGS sequence"/>
</dbReference>
<comment type="caution">
    <text evidence="1">The sequence shown here is derived from an EMBL/GenBank/DDBJ whole genome shotgun (WGS) entry which is preliminary data.</text>
</comment>